<accession>A0A0D7AQW0</accession>
<feature type="signal peptide" evidence="1">
    <location>
        <begin position="1"/>
        <end position="20"/>
    </location>
</feature>
<feature type="chain" id="PRO_5002316495" evidence="1">
    <location>
        <begin position="21"/>
        <end position="703"/>
    </location>
</feature>
<dbReference type="Proteomes" id="UP000054144">
    <property type="component" value="Unassembled WGS sequence"/>
</dbReference>
<proteinExistence type="predicted"/>
<keyword evidence="3" id="KW-1185">Reference proteome</keyword>
<dbReference type="EMBL" id="KN881581">
    <property type="protein sequence ID" value="KIY53947.1"/>
    <property type="molecule type" value="Genomic_DNA"/>
</dbReference>
<evidence type="ECO:0000313" key="2">
    <source>
        <dbReference type="EMBL" id="KIY53947.1"/>
    </source>
</evidence>
<dbReference type="PANTHER" id="PTHR37049">
    <property type="entry name" value="PEPTIDASE S41 FAMILY PROTEIN"/>
    <property type="match status" value="1"/>
</dbReference>
<dbReference type="AlphaFoldDB" id="A0A0D7AQW0"/>
<dbReference type="InterPro" id="IPR029045">
    <property type="entry name" value="ClpP/crotonase-like_dom_sf"/>
</dbReference>
<dbReference type="SUPFAM" id="SSF52096">
    <property type="entry name" value="ClpP/crotonase"/>
    <property type="match status" value="1"/>
</dbReference>
<evidence type="ECO:0000256" key="1">
    <source>
        <dbReference type="SAM" id="SignalP"/>
    </source>
</evidence>
<name>A0A0D7AQW0_9AGAR</name>
<gene>
    <name evidence="2" type="ORF">FISHEDRAFT_32250</name>
</gene>
<dbReference type="PANTHER" id="PTHR37049:SF4">
    <property type="entry name" value="RHODANESE DOMAIN-CONTAINING PROTEIN"/>
    <property type="match status" value="1"/>
</dbReference>
<sequence>MAWSALVLDAFLGLFIGVAAVNVPLDPCAKIAGKRWVSPAEARACLQWHPLVPEIKHNTIDAVNKTLAFHTSTNYQIKAPKPFADQVQEDLVADLGRISETSYSSEFDFHLDMYLSAKRLNDGHCGTYNYCYDSFYVTYLPTPLVLLTHSDGSQRIHIAPEAFALASQEFGDEIEIWQNVLPGKLKGHLEMLSGAEVLLINGENPWRAVNRNAMITGGYQSFSTRQNSFFSSYTRGSTGWTYNMGNFAQLAHPLVDSVTLTLQLVNETGRVDVRLPYRSRFGSASKNFTDAESYRSNNCVATNITNGIDLYAGKRVPSLDFFAAGTYFQQQPAISILEARRHPMNVILDGTALSDIDLPETLQPGLAPLNESYSVAEFFMLNDSITGVLALGSFSAKNFSMFQESLLNGLQALKLQGATQLIVDVTNNGGGYICIAHWLHRIIIGPKRSTEPQAGLDTEIRAGPLAQLIAKRVATGGDPDNLLYYNALQWRNASHQEFPPHADLLDPPVHLTINGRPDAFSPRLGQECQPFDIAPPDEALFEASRVAIVSNGRCASSCSLFSITMAKEEGVKTVVVGGAADRQQQYCGVVGGQSTDFSTIDTEIKSTGLKSHILAPPDFVTNSVQGITWRLGFGIDNRDEPEEWQDHPADHNMPLTVNNINRPVAIWEDVVKLLLTPSSIAPPVLAPAFVGQHGYQIRLKLKP</sequence>
<dbReference type="OrthoDB" id="27214at2759"/>
<protein>
    <submittedName>
        <fullName evidence="2">Uncharacterized protein</fullName>
    </submittedName>
</protein>
<evidence type="ECO:0000313" key="3">
    <source>
        <dbReference type="Proteomes" id="UP000054144"/>
    </source>
</evidence>
<dbReference type="InterPro" id="IPR052766">
    <property type="entry name" value="S41A_metabolite_peptidase"/>
</dbReference>
<reference evidence="2 3" key="1">
    <citation type="journal article" date="2015" name="Fungal Genet. Biol.">
        <title>Evolution of novel wood decay mechanisms in Agaricales revealed by the genome sequences of Fistulina hepatica and Cylindrobasidium torrendii.</title>
        <authorList>
            <person name="Floudas D."/>
            <person name="Held B.W."/>
            <person name="Riley R."/>
            <person name="Nagy L.G."/>
            <person name="Koehler G."/>
            <person name="Ransdell A.S."/>
            <person name="Younus H."/>
            <person name="Chow J."/>
            <person name="Chiniquy J."/>
            <person name="Lipzen A."/>
            <person name="Tritt A."/>
            <person name="Sun H."/>
            <person name="Haridas S."/>
            <person name="LaButti K."/>
            <person name="Ohm R.A."/>
            <person name="Kues U."/>
            <person name="Blanchette R.A."/>
            <person name="Grigoriev I.V."/>
            <person name="Minto R.E."/>
            <person name="Hibbett D.S."/>
        </authorList>
    </citation>
    <scope>NUCLEOTIDE SEQUENCE [LARGE SCALE GENOMIC DNA]</scope>
    <source>
        <strain evidence="2 3">ATCC 64428</strain>
    </source>
</reference>
<organism evidence="2 3">
    <name type="scientific">Fistulina hepatica ATCC 64428</name>
    <dbReference type="NCBI Taxonomy" id="1128425"/>
    <lineage>
        <taxon>Eukaryota</taxon>
        <taxon>Fungi</taxon>
        <taxon>Dikarya</taxon>
        <taxon>Basidiomycota</taxon>
        <taxon>Agaricomycotina</taxon>
        <taxon>Agaricomycetes</taxon>
        <taxon>Agaricomycetidae</taxon>
        <taxon>Agaricales</taxon>
        <taxon>Fistulinaceae</taxon>
        <taxon>Fistulina</taxon>
    </lineage>
</organism>
<keyword evidence="1" id="KW-0732">Signal</keyword>
<dbReference type="Gene3D" id="3.90.226.10">
    <property type="entry name" value="2-enoyl-CoA Hydratase, Chain A, domain 1"/>
    <property type="match status" value="1"/>
</dbReference>